<protein>
    <submittedName>
        <fullName evidence="2">DUF4422 domain-containing protein</fullName>
    </submittedName>
</protein>
<dbReference type="EMBL" id="QEPN01000008">
    <property type="protein sequence ID" value="RDE70265.1"/>
    <property type="molecule type" value="Genomic_DNA"/>
</dbReference>
<evidence type="ECO:0000313" key="2">
    <source>
        <dbReference type="EMBL" id="RDE70265.1"/>
    </source>
</evidence>
<dbReference type="RefSeq" id="WP_111403756.1">
    <property type="nucleotide sequence ID" value="NZ_QEPN01000008.1"/>
</dbReference>
<dbReference type="Pfam" id="PF14393">
    <property type="entry name" value="DUF4422"/>
    <property type="match status" value="1"/>
</dbReference>
<comment type="caution">
    <text evidence="2">The sequence shown here is derived from an EMBL/GenBank/DDBJ whole genome shotgun (WGS) entry which is preliminary data.</text>
</comment>
<dbReference type="InterPro" id="IPR025536">
    <property type="entry name" value="DUF4422"/>
</dbReference>
<organism evidence="2 3">
    <name type="scientific">Haemophilus sputorum</name>
    <dbReference type="NCBI Taxonomy" id="1078480"/>
    <lineage>
        <taxon>Bacteria</taxon>
        <taxon>Pseudomonadati</taxon>
        <taxon>Pseudomonadota</taxon>
        <taxon>Gammaproteobacteria</taxon>
        <taxon>Pasteurellales</taxon>
        <taxon>Pasteurellaceae</taxon>
        <taxon>Haemophilus</taxon>
    </lineage>
</organism>
<gene>
    <name evidence="2" type="ORF">DPV93_08795</name>
</gene>
<proteinExistence type="predicted"/>
<evidence type="ECO:0000313" key="3">
    <source>
        <dbReference type="Proteomes" id="UP000253872"/>
    </source>
</evidence>
<evidence type="ECO:0000259" key="1">
    <source>
        <dbReference type="Pfam" id="PF14393"/>
    </source>
</evidence>
<name>A0A369YAM5_9PAST</name>
<dbReference type="AlphaFoldDB" id="A0A369YAM5"/>
<reference evidence="2 3" key="1">
    <citation type="submission" date="2018-05" db="EMBL/GenBank/DDBJ databases">
        <title>Draft Genome Sequences for a Diverse set of 7 Haemophilus Species.</title>
        <authorList>
            <person name="Nichols M."/>
            <person name="Topaz N."/>
            <person name="Wang X."/>
            <person name="Wang X."/>
            <person name="Boxrud D."/>
        </authorList>
    </citation>
    <scope>NUCLEOTIDE SEQUENCE [LARGE SCALE GENOMIC DNA]</scope>
    <source>
        <strain evidence="2 3">C2002001239</strain>
    </source>
</reference>
<accession>A0A369YAM5</accession>
<dbReference type="Proteomes" id="UP000253872">
    <property type="component" value="Unassembled WGS sequence"/>
</dbReference>
<feature type="domain" description="DUF4422" evidence="1">
    <location>
        <begin position="6"/>
        <end position="226"/>
    </location>
</feature>
<dbReference type="STRING" id="1035839.GCA_000238795_01934"/>
<sequence length="257" mass="30362">MQKLTVLVIMHKDYEFPHSGCYRPLFVGGKIASGLKDEDFYQDNSGVSISEKNSSFCELTGLYWAWKNGVFENNQYVGLVHYRRYFAGKALYLKKKQIASESELLTILDKCDVILPRKRNYFIESIYSHYQHAHHIKDLDLTRAVITELQPEYLESFDAVMQGRKLHLYNMFVMSSEKASEYCHWLFSILFELEKRLDITQYDNYQKRVFGFIAERLFNVWVLHNQLNVKFLPVVNLEGENLLKKAFGMIKRRIVKK</sequence>